<dbReference type="InterPro" id="IPR011049">
    <property type="entry name" value="Serralysin-like_metalloprot_C"/>
</dbReference>
<feature type="transmembrane region" description="Helical" evidence="13">
    <location>
        <begin position="557"/>
        <end position="576"/>
    </location>
</feature>
<keyword evidence="10 13" id="KW-0472">Membrane</keyword>
<dbReference type="PANTHER" id="PTHR15301">
    <property type="entry name" value="INSULIN-INDUCED GENE 1"/>
    <property type="match status" value="1"/>
</dbReference>
<keyword evidence="12" id="KW-0753">Steroid metabolism</keyword>
<dbReference type="Pfam" id="PF07281">
    <property type="entry name" value="INSIG"/>
    <property type="match status" value="1"/>
</dbReference>
<evidence type="ECO:0000313" key="15">
    <source>
        <dbReference type="Proteomes" id="UP001176940"/>
    </source>
</evidence>
<dbReference type="EMBL" id="CAUEEQ010034280">
    <property type="protein sequence ID" value="CAJ0952074.1"/>
    <property type="molecule type" value="Genomic_DNA"/>
</dbReference>
<keyword evidence="8" id="KW-0443">Lipid metabolism</keyword>
<dbReference type="InterPro" id="IPR025929">
    <property type="entry name" value="INSIG_fam"/>
</dbReference>
<reference evidence="14" key="1">
    <citation type="submission" date="2023-07" db="EMBL/GenBank/DDBJ databases">
        <authorList>
            <person name="Stuckert A."/>
        </authorList>
    </citation>
    <scope>NUCLEOTIDE SEQUENCE</scope>
</reference>
<evidence type="ECO:0000313" key="14">
    <source>
        <dbReference type="EMBL" id="CAJ0952074.1"/>
    </source>
</evidence>
<evidence type="ECO:0000256" key="12">
    <source>
        <dbReference type="ARBA" id="ARBA00023221"/>
    </source>
</evidence>
<dbReference type="Gene3D" id="2.150.10.10">
    <property type="entry name" value="Serralysin-like metalloprotease, C-terminal"/>
    <property type="match status" value="1"/>
</dbReference>
<evidence type="ECO:0000256" key="2">
    <source>
        <dbReference type="ARBA" id="ARBA00007475"/>
    </source>
</evidence>
<dbReference type="SUPFAM" id="SSF101967">
    <property type="entry name" value="Adhesin YadA, collagen-binding domain"/>
    <property type="match status" value="2"/>
</dbReference>
<keyword evidence="4" id="KW-0153">Cholesterol metabolism</keyword>
<keyword evidence="7 13" id="KW-1133">Transmembrane helix</keyword>
<organism evidence="14 15">
    <name type="scientific">Ranitomeya imitator</name>
    <name type="common">mimic poison frog</name>
    <dbReference type="NCBI Taxonomy" id="111125"/>
    <lineage>
        <taxon>Eukaryota</taxon>
        <taxon>Metazoa</taxon>
        <taxon>Chordata</taxon>
        <taxon>Craniata</taxon>
        <taxon>Vertebrata</taxon>
        <taxon>Euteleostomi</taxon>
        <taxon>Amphibia</taxon>
        <taxon>Batrachia</taxon>
        <taxon>Anura</taxon>
        <taxon>Neobatrachia</taxon>
        <taxon>Hyloidea</taxon>
        <taxon>Dendrobatidae</taxon>
        <taxon>Dendrobatinae</taxon>
        <taxon>Ranitomeya</taxon>
    </lineage>
</organism>
<protein>
    <recommendedName>
        <fullName evidence="3">Insulin-induced gene 1 protein</fullName>
    </recommendedName>
</protein>
<name>A0ABN9LVS4_9NEOB</name>
<keyword evidence="6" id="KW-0256">Endoplasmic reticulum</keyword>
<gene>
    <name evidence="14" type="ORF">RIMI_LOCUS13714451</name>
</gene>
<evidence type="ECO:0000256" key="7">
    <source>
        <dbReference type="ARBA" id="ARBA00022989"/>
    </source>
</evidence>
<keyword evidence="15" id="KW-1185">Reference proteome</keyword>
<comment type="similarity">
    <text evidence="2">Belongs to the INSIG family.</text>
</comment>
<feature type="transmembrane region" description="Helical" evidence="13">
    <location>
        <begin position="529"/>
        <end position="550"/>
    </location>
</feature>
<comment type="subcellular location">
    <subcellularLocation>
        <location evidence="1">Endoplasmic reticulum membrane</location>
        <topology evidence="1">Multi-pass membrane protein</topology>
    </subcellularLocation>
</comment>
<evidence type="ECO:0000256" key="8">
    <source>
        <dbReference type="ARBA" id="ARBA00023098"/>
    </source>
</evidence>
<evidence type="ECO:0000256" key="9">
    <source>
        <dbReference type="ARBA" id="ARBA00023121"/>
    </source>
</evidence>
<keyword evidence="5 13" id="KW-0812">Transmembrane</keyword>
<dbReference type="PANTHER" id="PTHR15301:SF11">
    <property type="entry name" value="INSULIN-INDUCED GENE 1 PROTEIN"/>
    <property type="match status" value="1"/>
</dbReference>
<evidence type="ECO:0000256" key="5">
    <source>
        <dbReference type="ARBA" id="ARBA00022692"/>
    </source>
</evidence>
<proteinExistence type="inferred from homology"/>
<evidence type="ECO:0000256" key="4">
    <source>
        <dbReference type="ARBA" id="ARBA00022548"/>
    </source>
</evidence>
<sequence length="708" mass="76982">MKKKMNKVKKKLMSKMLMMMMKMKDIVPVYQIKGISKLVKLCLPKVQCFCDSLTSPPSERQAYRLQAYATSLQDPEVALRQFWIWGLQGGGAWYKYTPAQGKITPCAGVYYGGQRINFNPILQPACSQRVQNTVGIDLTVVGTDHMVVGIDLTVVGTDHMVVGIDLTVVGTDHMVVGIDLTVVGTDHMVVGIDLTVVGTDHMVVGTDHMVVGIDHMVVGIDLTVVGIDLTVVGTDYMVVGIDLTVVGTDHMVVGIDHMVVGIDLTVVGIDLTVVGTVYMVVGIDLTVVGTDDMVVGIDLTVVGTDHMVVGIDLTVVGTDHMVVGIDHMVVGIDHMVVGIDHMVVGIDLTVVGIDLTVTGTMLENADAVGYINLSKQMPRLEEHCWSCSCARSIDKDSKKLSTWLTRRAGEAMSTLNSLISLAYSTLASTPGPQPDPEEPVGAFLALVLNLLQIQRNVTLFPEEVIATIFSSAWWVPPCCGTAAAVVGLLYPCIDSHLGEPHKFKREWASVMRCIAVFVGINHASAKLDFANNVQLSLTLAALSLGLWWTFDRSRSGLGLGITIAFLATLITQFLVYNGVYQYTSPDFLYIRSWLPCIFFSGGVTVGNIGRQLAMIYQICCGKICSGQEYVCSYSKSIVHMKISNVVISYQRILLSPPPGLIFHAQVIVFVSTEFTITSNDLYFIPIRPLLFHVANTCSKSLKPKSAKL</sequence>
<keyword evidence="9" id="KW-0446">Lipid-binding</keyword>
<evidence type="ECO:0000256" key="3">
    <source>
        <dbReference type="ARBA" id="ARBA00020860"/>
    </source>
</evidence>
<evidence type="ECO:0000256" key="11">
    <source>
        <dbReference type="ARBA" id="ARBA00023166"/>
    </source>
</evidence>
<keyword evidence="11" id="KW-1207">Sterol metabolism</keyword>
<feature type="transmembrane region" description="Helical" evidence="13">
    <location>
        <begin position="588"/>
        <end position="608"/>
    </location>
</feature>
<comment type="caution">
    <text evidence="14">The sequence shown here is derived from an EMBL/GenBank/DDBJ whole genome shotgun (WGS) entry which is preliminary data.</text>
</comment>
<evidence type="ECO:0000256" key="13">
    <source>
        <dbReference type="SAM" id="Phobius"/>
    </source>
</evidence>
<evidence type="ECO:0000256" key="6">
    <source>
        <dbReference type="ARBA" id="ARBA00022824"/>
    </source>
</evidence>
<evidence type="ECO:0000256" key="1">
    <source>
        <dbReference type="ARBA" id="ARBA00004477"/>
    </source>
</evidence>
<accession>A0ABN9LVS4</accession>
<dbReference type="Proteomes" id="UP001176940">
    <property type="component" value="Unassembled WGS sequence"/>
</dbReference>
<evidence type="ECO:0000256" key="10">
    <source>
        <dbReference type="ARBA" id="ARBA00023136"/>
    </source>
</evidence>